<dbReference type="GeneID" id="54410400"/>
<dbReference type="PANTHER" id="PTHR42085">
    <property type="entry name" value="F-BOX DOMAIN-CONTAINING PROTEIN"/>
    <property type="match status" value="1"/>
</dbReference>
<dbReference type="EMBL" id="ML977497">
    <property type="protein sequence ID" value="KAF2135027.1"/>
    <property type="molecule type" value="Genomic_DNA"/>
</dbReference>
<dbReference type="Proteomes" id="UP000799771">
    <property type="component" value="Unassembled WGS sequence"/>
</dbReference>
<protein>
    <submittedName>
        <fullName evidence="1">Uncharacterized protein</fullName>
    </submittedName>
</protein>
<name>A0A6A6AW34_9PLEO</name>
<evidence type="ECO:0000313" key="2">
    <source>
        <dbReference type="Proteomes" id="UP000799771"/>
    </source>
</evidence>
<dbReference type="OrthoDB" id="3800235at2759"/>
<dbReference type="InterPro" id="IPR038883">
    <property type="entry name" value="AN11006-like"/>
</dbReference>
<dbReference type="AlphaFoldDB" id="A0A6A6AW34"/>
<dbReference type="RefSeq" id="XP_033529414.1">
    <property type="nucleotide sequence ID" value="XM_033669968.1"/>
</dbReference>
<accession>A0A6A6AW34</accession>
<gene>
    <name evidence="1" type="ORF">P153DRAFT_380827</name>
</gene>
<dbReference type="PANTHER" id="PTHR42085:SF1">
    <property type="entry name" value="F-BOX DOMAIN-CONTAINING PROTEIN"/>
    <property type="match status" value="1"/>
</dbReference>
<organism evidence="1 2">
    <name type="scientific">Dothidotthia symphoricarpi CBS 119687</name>
    <dbReference type="NCBI Taxonomy" id="1392245"/>
    <lineage>
        <taxon>Eukaryota</taxon>
        <taxon>Fungi</taxon>
        <taxon>Dikarya</taxon>
        <taxon>Ascomycota</taxon>
        <taxon>Pezizomycotina</taxon>
        <taxon>Dothideomycetes</taxon>
        <taxon>Pleosporomycetidae</taxon>
        <taxon>Pleosporales</taxon>
        <taxon>Dothidotthiaceae</taxon>
        <taxon>Dothidotthia</taxon>
    </lineage>
</organism>
<evidence type="ECO:0000313" key="1">
    <source>
        <dbReference type="EMBL" id="KAF2135027.1"/>
    </source>
</evidence>
<sequence>MSAVMLRSTRLVVQTGNVKSFPARGDKDEEHYTRLCLVITSNMTSAPHHDSSLLLSLPRELRDTIYEYALTEDQELFKDAFFSPQEGSATGRFSTINNTTQNRDHNQLKYVCRQLYTETRGLSLRFNDLTFRGPNGPDLFHAFLTHECSPAHLPRLKHVLITNHSTLKRDTNLLPLCSSAVKSFCAAHPTVRVSVQMQNLHTDSSWSDWYLGGSAIQYTVRGTLPDVLPEALHAHCVGTRSVVMGKPFPQNLRVLPKGFDEEGFRRAHVREIGRLEKEYMEGWIGQFREWAGEGF</sequence>
<reference evidence="1" key="1">
    <citation type="journal article" date="2020" name="Stud. Mycol.">
        <title>101 Dothideomycetes genomes: a test case for predicting lifestyles and emergence of pathogens.</title>
        <authorList>
            <person name="Haridas S."/>
            <person name="Albert R."/>
            <person name="Binder M."/>
            <person name="Bloem J."/>
            <person name="Labutti K."/>
            <person name="Salamov A."/>
            <person name="Andreopoulos B."/>
            <person name="Baker S."/>
            <person name="Barry K."/>
            <person name="Bills G."/>
            <person name="Bluhm B."/>
            <person name="Cannon C."/>
            <person name="Castanera R."/>
            <person name="Culley D."/>
            <person name="Daum C."/>
            <person name="Ezra D."/>
            <person name="Gonzalez J."/>
            <person name="Henrissat B."/>
            <person name="Kuo A."/>
            <person name="Liang C."/>
            <person name="Lipzen A."/>
            <person name="Lutzoni F."/>
            <person name="Magnuson J."/>
            <person name="Mondo S."/>
            <person name="Nolan M."/>
            <person name="Ohm R."/>
            <person name="Pangilinan J."/>
            <person name="Park H.-J."/>
            <person name="Ramirez L."/>
            <person name="Alfaro M."/>
            <person name="Sun H."/>
            <person name="Tritt A."/>
            <person name="Yoshinaga Y."/>
            <person name="Zwiers L.-H."/>
            <person name="Turgeon B."/>
            <person name="Goodwin S."/>
            <person name="Spatafora J."/>
            <person name="Crous P."/>
            <person name="Grigoriev I."/>
        </authorList>
    </citation>
    <scope>NUCLEOTIDE SEQUENCE</scope>
    <source>
        <strain evidence="1">CBS 119687</strain>
    </source>
</reference>
<keyword evidence="2" id="KW-1185">Reference proteome</keyword>
<proteinExistence type="predicted"/>